<dbReference type="Proteomes" id="UP000018936">
    <property type="component" value="Unassembled WGS sequence"/>
</dbReference>
<feature type="region of interest" description="Disordered" evidence="1">
    <location>
        <begin position="55"/>
        <end position="78"/>
    </location>
</feature>
<dbReference type="EMBL" id="AZIM01000978">
    <property type="protein sequence ID" value="ETE68606.1"/>
    <property type="molecule type" value="Genomic_DNA"/>
</dbReference>
<feature type="compositionally biased region" description="Basic and acidic residues" evidence="1">
    <location>
        <begin position="66"/>
        <end position="78"/>
    </location>
</feature>
<feature type="compositionally biased region" description="Basic residues" evidence="1">
    <location>
        <begin position="55"/>
        <end position="65"/>
    </location>
</feature>
<name>V8P3Q0_OPHHA</name>
<evidence type="ECO:0000313" key="3">
    <source>
        <dbReference type="Proteomes" id="UP000018936"/>
    </source>
</evidence>
<reference evidence="2 3" key="1">
    <citation type="journal article" date="2013" name="Proc. Natl. Acad. Sci. U.S.A.">
        <title>The king cobra genome reveals dynamic gene evolution and adaptation in the snake venom system.</title>
        <authorList>
            <person name="Vonk F.J."/>
            <person name="Casewell N.R."/>
            <person name="Henkel C.V."/>
            <person name="Heimberg A.M."/>
            <person name="Jansen H.J."/>
            <person name="McCleary R.J."/>
            <person name="Kerkkamp H.M."/>
            <person name="Vos R.A."/>
            <person name="Guerreiro I."/>
            <person name="Calvete J.J."/>
            <person name="Wuster W."/>
            <person name="Woods A.E."/>
            <person name="Logan J.M."/>
            <person name="Harrison R.A."/>
            <person name="Castoe T.A."/>
            <person name="de Koning A.P."/>
            <person name="Pollock D.D."/>
            <person name="Yandell M."/>
            <person name="Calderon D."/>
            <person name="Renjifo C."/>
            <person name="Currier R.B."/>
            <person name="Salgado D."/>
            <person name="Pla D."/>
            <person name="Sanz L."/>
            <person name="Hyder A.S."/>
            <person name="Ribeiro J.M."/>
            <person name="Arntzen J.W."/>
            <person name="van den Thillart G.E."/>
            <person name="Boetzer M."/>
            <person name="Pirovano W."/>
            <person name="Dirks R.P."/>
            <person name="Spaink H.P."/>
            <person name="Duboule D."/>
            <person name="McGlinn E."/>
            <person name="Kini R.M."/>
            <person name="Richardson M.K."/>
        </authorList>
    </citation>
    <scope>NUCLEOTIDE SEQUENCE</scope>
    <source>
        <tissue evidence="2">Blood</tissue>
    </source>
</reference>
<feature type="non-terminal residue" evidence="2">
    <location>
        <position position="1"/>
    </location>
</feature>
<evidence type="ECO:0000256" key="1">
    <source>
        <dbReference type="SAM" id="MobiDB-lite"/>
    </source>
</evidence>
<gene>
    <name evidence="2" type="ORF">L345_05594</name>
</gene>
<dbReference type="AlphaFoldDB" id="V8P3Q0"/>
<sequence>MYAEGPENRPEEIGLPHLPDLVMCHKRKGPPPSFPSFPHESFRLPIELLMLFFHPTRRRKGRRKEGKKEGRKEGRKET</sequence>
<protein>
    <submittedName>
        <fullName evidence="2">Uncharacterized protein</fullName>
    </submittedName>
</protein>
<accession>V8P3Q0</accession>
<proteinExistence type="predicted"/>
<evidence type="ECO:0000313" key="2">
    <source>
        <dbReference type="EMBL" id="ETE68606.1"/>
    </source>
</evidence>
<comment type="caution">
    <text evidence="2">The sequence shown here is derived from an EMBL/GenBank/DDBJ whole genome shotgun (WGS) entry which is preliminary data.</text>
</comment>
<organism evidence="2 3">
    <name type="scientific">Ophiophagus hannah</name>
    <name type="common">King cobra</name>
    <name type="synonym">Naja hannah</name>
    <dbReference type="NCBI Taxonomy" id="8665"/>
    <lineage>
        <taxon>Eukaryota</taxon>
        <taxon>Metazoa</taxon>
        <taxon>Chordata</taxon>
        <taxon>Craniata</taxon>
        <taxon>Vertebrata</taxon>
        <taxon>Euteleostomi</taxon>
        <taxon>Lepidosauria</taxon>
        <taxon>Squamata</taxon>
        <taxon>Bifurcata</taxon>
        <taxon>Unidentata</taxon>
        <taxon>Episquamata</taxon>
        <taxon>Toxicofera</taxon>
        <taxon>Serpentes</taxon>
        <taxon>Colubroidea</taxon>
        <taxon>Elapidae</taxon>
        <taxon>Elapinae</taxon>
        <taxon>Ophiophagus</taxon>
    </lineage>
</organism>
<keyword evidence="3" id="KW-1185">Reference proteome</keyword>